<reference evidence="2" key="1">
    <citation type="submission" date="2020-03" db="EMBL/GenBank/DDBJ databases">
        <title>A mixture of massive structural variations and highly conserved coding sequences in Ustilaginoidea virens genome.</title>
        <authorList>
            <person name="Zhang K."/>
            <person name="Zhao Z."/>
            <person name="Zhang Z."/>
            <person name="Li Y."/>
            <person name="Hsiang T."/>
            <person name="Sun W."/>
        </authorList>
    </citation>
    <scope>NUCLEOTIDE SEQUENCE</scope>
    <source>
        <strain evidence="2">UV-8b</strain>
    </source>
</reference>
<dbReference type="KEGG" id="uvi:66067959"/>
<proteinExistence type="predicted"/>
<dbReference type="Proteomes" id="UP000027002">
    <property type="component" value="Chromosome 6"/>
</dbReference>
<evidence type="ECO:0000313" key="3">
    <source>
        <dbReference type="Proteomes" id="UP000027002"/>
    </source>
</evidence>
<evidence type="ECO:0000256" key="1">
    <source>
        <dbReference type="SAM" id="MobiDB-lite"/>
    </source>
</evidence>
<organism evidence="2 3">
    <name type="scientific">Ustilaginoidea virens</name>
    <name type="common">Rice false smut fungus</name>
    <name type="synonym">Villosiclava virens</name>
    <dbReference type="NCBI Taxonomy" id="1159556"/>
    <lineage>
        <taxon>Eukaryota</taxon>
        <taxon>Fungi</taxon>
        <taxon>Dikarya</taxon>
        <taxon>Ascomycota</taxon>
        <taxon>Pezizomycotina</taxon>
        <taxon>Sordariomycetes</taxon>
        <taxon>Hypocreomycetidae</taxon>
        <taxon>Hypocreales</taxon>
        <taxon>Clavicipitaceae</taxon>
        <taxon>Ustilaginoidea</taxon>
    </lineage>
</organism>
<name>A0A8E5MKJ5_USTVR</name>
<dbReference type="GeneID" id="66067959"/>
<sequence length="142" mass="15125">MPCILPFPAAIPISSMARPLHDAPTHGSAEHKPARSDAPILRCSVFAANLSADLGPAAGDVEPEQRPPRAPCLGNVPGINPTLPGSFLASARIRGAGTRPWCRAMHPLRLALTPALHDKRTGRPLVLSYSRNEPALVMPRPR</sequence>
<dbReference type="EMBL" id="CP072758">
    <property type="protein sequence ID" value="QUC22941.1"/>
    <property type="molecule type" value="Genomic_DNA"/>
</dbReference>
<dbReference type="AlphaFoldDB" id="A0A8E5MKJ5"/>
<feature type="region of interest" description="Disordered" evidence="1">
    <location>
        <begin position="56"/>
        <end position="76"/>
    </location>
</feature>
<accession>A0A8E5MKJ5</accession>
<protein>
    <submittedName>
        <fullName evidence="2">Uncharacterized protein</fullName>
    </submittedName>
</protein>
<gene>
    <name evidence="2" type="ORF">UV8b_07182</name>
</gene>
<evidence type="ECO:0000313" key="2">
    <source>
        <dbReference type="EMBL" id="QUC22941.1"/>
    </source>
</evidence>
<keyword evidence="3" id="KW-1185">Reference proteome</keyword>
<dbReference type="RefSeq" id="XP_043000614.1">
    <property type="nucleotide sequence ID" value="XM_043144679.1"/>
</dbReference>